<dbReference type="InterPro" id="IPR001179">
    <property type="entry name" value="PPIase_FKBP_dom"/>
</dbReference>
<dbReference type="GO" id="GO:0016020">
    <property type="term" value="C:membrane"/>
    <property type="evidence" value="ECO:0007669"/>
    <property type="project" value="EnsemblFungi"/>
</dbReference>
<dbReference type="EMBL" id="HE612857">
    <property type="protein sequence ID" value="CCE62157.1"/>
    <property type="molecule type" value="Genomic_DNA"/>
</dbReference>
<keyword evidence="3 6" id="KW-0697">Rotamase</keyword>
<comment type="similarity">
    <text evidence="5">Belongs to the FKBP-type PPIase family. FKBP2 subfamily.</text>
</comment>
<dbReference type="AlphaFoldDB" id="G8BQ76"/>
<comment type="catalytic activity">
    <reaction evidence="1 6">
        <text>[protein]-peptidylproline (omega=180) = [protein]-peptidylproline (omega=0)</text>
        <dbReference type="Rhea" id="RHEA:16237"/>
        <dbReference type="Rhea" id="RHEA-COMP:10747"/>
        <dbReference type="Rhea" id="RHEA-COMP:10748"/>
        <dbReference type="ChEBI" id="CHEBI:83833"/>
        <dbReference type="ChEBI" id="CHEBI:83834"/>
        <dbReference type="EC" id="5.2.1.8"/>
    </reaction>
</comment>
<dbReference type="HOGENOM" id="CLU_013615_8_2_1"/>
<dbReference type="Gene3D" id="3.10.50.40">
    <property type="match status" value="1"/>
</dbReference>
<dbReference type="OMA" id="KPASCEI"/>
<evidence type="ECO:0000313" key="10">
    <source>
        <dbReference type="Proteomes" id="UP000005666"/>
    </source>
</evidence>
<keyword evidence="10" id="KW-1185">Reference proteome</keyword>
<dbReference type="FunFam" id="3.10.50.40:FF:000006">
    <property type="entry name" value="Peptidyl-prolyl cis-trans isomerase"/>
    <property type="match status" value="1"/>
</dbReference>
<dbReference type="GeneID" id="11534756"/>
<dbReference type="OrthoDB" id="1902587at2759"/>
<evidence type="ECO:0000256" key="1">
    <source>
        <dbReference type="ARBA" id="ARBA00000971"/>
    </source>
</evidence>
<evidence type="ECO:0000313" key="9">
    <source>
        <dbReference type="EMBL" id="CCE62157.1"/>
    </source>
</evidence>
<keyword evidence="4 6" id="KW-0413">Isomerase</keyword>
<dbReference type="PANTHER" id="PTHR45779:SF7">
    <property type="entry name" value="PEPTIDYLPROLYL ISOMERASE"/>
    <property type="match status" value="1"/>
</dbReference>
<feature type="signal peptide" evidence="7">
    <location>
        <begin position="1"/>
        <end position="20"/>
    </location>
</feature>
<dbReference type="eggNOG" id="KOG0549">
    <property type="taxonomic scope" value="Eukaryota"/>
</dbReference>
<dbReference type="Proteomes" id="UP000005666">
    <property type="component" value="Chromosome 2"/>
</dbReference>
<sequence>MAKLQVLLTFLFCLITSIQAYDRLENLEIGILKRAVPKGEDCEVFAKPGDKISVHYTGYLRETNEKFDSSLDRGTPLQFTLGTGQVIQGWDQGLVGMCVGESRKIQIPSALGYGSRAIAGVIPADSDLTFECELVDVESI</sequence>
<organism evidence="9 10">
    <name type="scientific">Tetrapisispora phaffii (strain ATCC 24235 / CBS 4417 / NBRC 1672 / NRRL Y-8282 / UCD 70-5)</name>
    <name type="common">Yeast</name>
    <name type="synonym">Fabospora phaffii</name>
    <dbReference type="NCBI Taxonomy" id="1071381"/>
    <lineage>
        <taxon>Eukaryota</taxon>
        <taxon>Fungi</taxon>
        <taxon>Dikarya</taxon>
        <taxon>Ascomycota</taxon>
        <taxon>Saccharomycotina</taxon>
        <taxon>Saccharomycetes</taxon>
        <taxon>Saccharomycetales</taxon>
        <taxon>Saccharomycetaceae</taxon>
        <taxon>Tetrapisispora</taxon>
    </lineage>
</organism>
<dbReference type="GO" id="GO:0005783">
    <property type="term" value="C:endoplasmic reticulum"/>
    <property type="evidence" value="ECO:0007669"/>
    <property type="project" value="TreeGrafter"/>
</dbReference>
<evidence type="ECO:0000256" key="4">
    <source>
        <dbReference type="ARBA" id="ARBA00023235"/>
    </source>
</evidence>
<feature type="domain" description="PPIase FKBP-type" evidence="8">
    <location>
        <begin position="49"/>
        <end position="138"/>
    </location>
</feature>
<dbReference type="InterPro" id="IPR046357">
    <property type="entry name" value="PPIase_dom_sf"/>
</dbReference>
<dbReference type="PANTHER" id="PTHR45779">
    <property type="entry name" value="PEPTIDYLPROLYL ISOMERASE"/>
    <property type="match status" value="1"/>
</dbReference>
<evidence type="ECO:0000256" key="3">
    <source>
        <dbReference type="ARBA" id="ARBA00023110"/>
    </source>
</evidence>
<evidence type="ECO:0000259" key="8">
    <source>
        <dbReference type="PROSITE" id="PS50059"/>
    </source>
</evidence>
<gene>
    <name evidence="9" type="primary">TPHA0B04880</name>
    <name evidence="9" type="ordered locus">TPHA_0B04880</name>
</gene>
<protein>
    <recommendedName>
        <fullName evidence="2 6">peptidylprolyl isomerase</fullName>
        <ecNumber evidence="2 6">5.2.1.8</ecNumber>
    </recommendedName>
</protein>
<dbReference type="KEGG" id="tpf:TPHA_0B04880"/>
<name>G8BQ76_TETPH</name>
<proteinExistence type="inferred from homology"/>
<dbReference type="Pfam" id="PF00254">
    <property type="entry name" value="FKBP_C"/>
    <property type="match status" value="1"/>
</dbReference>
<reference evidence="9 10" key="1">
    <citation type="journal article" date="2011" name="Proc. Natl. Acad. Sci. U.S.A.">
        <title>Evolutionary erosion of yeast sex chromosomes by mating-type switching accidents.</title>
        <authorList>
            <person name="Gordon J.L."/>
            <person name="Armisen D."/>
            <person name="Proux-Wera E."/>
            <person name="Oheigeartaigh S.S."/>
            <person name="Byrne K.P."/>
            <person name="Wolfe K.H."/>
        </authorList>
    </citation>
    <scope>NUCLEOTIDE SEQUENCE [LARGE SCALE GENOMIC DNA]</scope>
    <source>
        <strain evidence="10">ATCC 24235 / CBS 4417 / NBRC 1672 / NRRL Y-8282 / UCD 70-5</strain>
    </source>
</reference>
<evidence type="ECO:0000256" key="2">
    <source>
        <dbReference type="ARBA" id="ARBA00013194"/>
    </source>
</evidence>
<dbReference type="SUPFAM" id="SSF54534">
    <property type="entry name" value="FKBP-like"/>
    <property type="match status" value="1"/>
</dbReference>
<dbReference type="GO" id="GO:0003755">
    <property type="term" value="F:peptidyl-prolyl cis-trans isomerase activity"/>
    <property type="evidence" value="ECO:0007669"/>
    <property type="project" value="UniProtKB-KW"/>
</dbReference>
<dbReference type="STRING" id="1071381.G8BQ76"/>
<evidence type="ECO:0000256" key="6">
    <source>
        <dbReference type="PROSITE-ProRule" id="PRU00277"/>
    </source>
</evidence>
<accession>G8BQ76</accession>
<dbReference type="RefSeq" id="XP_003684591.1">
    <property type="nucleotide sequence ID" value="XM_003684543.1"/>
</dbReference>
<dbReference type="GO" id="GO:0005528">
    <property type="term" value="F:FK506 binding"/>
    <property type="evidence" value="ECO:0007669"/>
    <property type="project" value="EnsemblFungi"/>
</dbReference>
<dbReference type="EC" id="5.2.1.8" evidence="2 6"/>
<evidence type="ECO:0000256" key="5">
    <source>
        <dbReference type="ARBA" id="ARBA00024206"/>
    </source>
</evidence>
<evidence type="ECO:0000256" key="7">
    <source>
        <dbReference type="SAM" id="SignalP"/>
    </source>
</evidence>
<keyword evidence="7" id="KW-0732">Signal</keyword>
<dbReference type="InterPro" id="IPR044609">
    <property type="entry name" value="FKBP2/11"/>
</dbReference>
<feature type="chain" id="PRO_5003508470" description="peptidylprolyl isomerase" evidence="7">
    <location>
        <begin position="21"/>
        <end position="140"/>
    </location>
</feature>
<dbReference type="PROSITE" id="PS50059">
    <property type="entry name" value="FKBP_PPIASE"/>
    <property type="match status" value="1"/>
</dbReference>